<keyword evidence="3" id="KW-1185">Reference proteome</keyword>
<name>A0A2I0ITX3_PUNGR</name>
<sequence length="341" mass="37883">MDTKSWTRSPKSGKNGHEVRKAVKMDTKSWTRSPKSGIVEAATSVREWRGEPKKGPWHWVVALLGWCSGRRGLHCRQGGCALLEARFAPRAVVRLICQKPTLLLDRLFVTLAGSWSQCEASKALVGHVRAYRDILNDALAALSIIRRVRRLRTLLVKVAPRGFRPSGLDSFVSRVCKGEGFEGFDLRMRCVLSPSRSCICCSLFVGLGFVLCPMLCLKLQVFALPRPLWKRKYQIAPCGIGNRGCLARMLNGNAPVLICEVARVRASWRVHAVEATGYSRKMVASMLSDSLDCPCFRLHRGYLIVGHLPRQSIRKGSETSSQGSVNSCIALRLWSMCPCDG</sequence>
<reference evidence="2 3" key="1">
    <citation type="submission" date="2017-11" db="EMBL/GenBank/DDBJ databases">
        <title>De-novo sequencing of pomegranate (Punica granatum L.) genome.</title>
        <authorList>
            <person name="Akparov Z."/>
            <person name="Amiraslanov A."/>
            <person name="Hajiyeva S."/>
            <person name="Abbasov M."/>
            <person name="Kaur K."/>
            <person name="Hamwieh A."/>
            <person name="Solovyev V."/>
            <person name="Salamov A."/>
            <person name="Braich B."/>
            <person name="Kosarev P."/>
            <person name="Mahmoud A."/>
            <person name="Hajiyev E."/>
            <person name="Babayeva S."/>
            <person name="Izzatullayeva V."/>
            <person name="Mammadov A."/>
            <person name="Mammadov A."/>
            <person name="Sharifova S."/>
            <person name="Ojaghi J."/>
            <person name="Eynullazada K."/>
            <person name="Bayramov B."/>
            <person name="Abdulazimova A."/>
            <person name="Shahmuradov I."/>
        </authorList>
    </citation>
    <scope>NUCLEOTIDE SEQUENCE [LARGE SCALE GENOMIC DNA]</scope>
    <source>
        <strain evidence="3">cv. AG2017</strain>
        <tissue evidence="2">Leaf</tissue>
    </source>
</reference>
<organism evidence="2 3">
    <name type="scientific">Punica granatum</name>
    <name type="common">Pomegranate</name>
    <dbReference type="NCBI Taxonomy" id="22663"/>
    <lineage>
        <taxon>Eukaryota</taxon>
        <taxon>Viridiplantae</taxon>
        <taxon>Streptophyta</taxon>
        <taxon>Embryophyta</taxon>
        <taxon>Tracheophyta</taxon>
        <taxon>Spermatophyta</taxon>
        <taxon>Magnoliopsida</taxon>
        <taxon>eudicotyledons</taxon>
        <taxon>Gunneridae</taxon>
        <taxon>Pentapetalae</taxon>
        <taxon>rosids</taxon>
        <taxon>malvids</taxon>
        <taxon>Myrtales</taxon>
        <taxon>Lythraceae</taxon>
        <taxon>Punica</taxon>
    </lineage>
</organism>
<feature type="region of interest" description="Disordered" evidence="1">
    <location>
        <begin position="1"/>
        <end position="21"/>
    </location>
</feature>
<evidence type="ECO:0000256" key="1">
    <source>
        <dbReference type="SAM" id="MobiDB-lite"/>
    </source>
</evidence>
<evidence type="ECO:0000313" key="3">
    <source>
        <dbReference type="Proteomes" id="UP000233551"/>
    </source>
</evidence>
<protein>
    <submittedName>
        <fullName evidence="2">Uncharacterized protein</fullName>
    </submittedName>
</protein>
<dbReference type="Proteomes" id="UP000233551">
    <property type="component" value="Unassembled WGS sequence"/>
</dbReference>
<comment type="caution">
    <text evidence="2">The sequence shown here is derived from an EMBL/GenBank/DDBJ whole genome shotgun (WGS) entry which is preliminary data.</text>
</comment>
<dbReference type="EMBL" id="PGOL01002500">
    <property type="protein sequence ID" value="PKI47441.1"/>
    <property type="molecule type" value="Genomic_DNA"/>
</dbReference>
<accession>A0A2I0ITX3</accession>
<gene>
    <name evidence="2" type="ORF">CRG98_032150</name>
</gene>
<proteinExistence type="predicted"/>
<evidence type="ECO:0000313" key="2">
    <source>
        <dbReference type="EMBL" id="PKI47441.1"/>
    </source>
</evidence>
<dbReference type="AlphaFoldDB" id="A0A2I0ITX3"/>
<feature type="compositionally biased region" description="Polar residues" evidence="1">
    <location>
        <begin position="1"/>
        <end position="12"/>
    </location>
</feature>